<evidence type="ECO:0000313" key="4">
    <source>
        <dbReference type="Proteomes" id="UP001154061"/>
    </source>
</evidence>
<comment type="caution">
    <text evidence="3">The sequence shown here is derived from an EMBL/GenBank/DDBJ whole genome shotgun (WGS) entry which is preliminary data.</text>
</comment>
<dbReference type="RefSeq" id="WP_277522361.1">
    <property type="nucleotide sequence ID" value="NZ_JAMQOT010000005.1"/>
</dbReference>
<feature type="domain" description="AB hydrolase-1" evidence="2">
    <location>
        <begin position="26"/>
        <end position="258"/>
    </location>
</feature>
<dbReference type="AlphaFoldDB" id="A0A9Q4Q410"/>
<dbReference type="InterPro" id="IPR029058">
    <property type="entry name" value="AB_hydrolase_fold"/>
</dbReference>
<dbReference type="InterPro" id="IPR050266">
    <property type="entry name" value="AB_hydrolase_sf"/>
</dbReference>
<sequence length="278" mass="30952">MKEHTVTGGGGIELHVEERGNADGRPILFIHGYTQSRRSWTKQLESTLADDFRLVAMDNRGHGQSEKPESAYAESELWADDVQRVIETLELDRPVLVGWSYGGLIISDYLEKYGDEQIAGINLVGAISKNGTDDAMAVIGEEFVELIPGFESTDAEESVNALETFVERCVHGELLPEDRYFMLGYNAVVPPHVREGLHSRTLTHDEDLRAIEKPVLITHGEADTIVLPAAAEEHAELIGTAETSFYPEVGHSPFWEEPERFNRELREFAAGLEGETMT</sequence>
<dbReference type="InterPro" id="IPR000073">
    <property type="entry name" value="AB_hydrolase_1"/>
</dbReference>
<gene>
    <name evidence="3" type="ORF">NDI89_14545</name>
</gene>
<dbReference type="PANTHER" id="PTHR43798">
    <property type="entry name" value="MONOACYLGLYCEROL LIPASE"/>
    <property type="match status" value="1"/>
</dbReference>
<dbReference type="PRINTS" id="PR00412">
    <property type="entry name" value="EPOXHYDRLASE"/>
</dbReference>
<dbReference type="Proteomes" id="UP001154061">
    <property type="component" value="Unassembled WGS sequence"/>
</dbReference>
<name>A0A9Q4Q410_9EURY</name>
<dbReference type="PRINTS" id="PR00111">
    <property type="entry name" value="ABHYDROLASE"/>
</dbReference>
<dbReference type="InterPro" id="IPR000639">
    <property type="entry name" value="Epox_hydrolase-like"/>
</dbReference>
<dbReference type="SUPFAM" id="SSF53474">
    <property type="entry name" value="alpha/beta-Hydrolases"/>
    <property type="match status" value="1"/>
</dbReference>
<dbReference type="PANTHER" id="PTHR43798:SF31">
    <property type="entry name" value="AB HYDROLASE SUPERFAMILY PROTEIN YCLE"/>
    <property type="match status" value="1"/>
</dbReference>
<dbReference type="Gene3D" id="3.40.50.1820">
    <property type="entry name" value="alpha/beta hydrolase"/>
    <property type="match status" value="1"/>
</dbReference>
<evidence type="ECO:0000313" key="3">
    <source>
        <dbReference type="EMBL" id="MDF9746807.1"/>
    </source>
</evidence>
<evidence type="ECO:0000259" key="2">
    <source>
        <dbReference type="Pfam" id="PF00561"/>
    </source>
</evidence>
<proteinExistence type="predicted"/>
<dbReference type="GO" id="GO:0016020">
    <property type="term" value="C:membrane"/>
    <property type="evidence" value="ECO:0007669"/>
    <property type="project" value="TreeGrafter"/>
</dbReference>
<dbReference type="GO" id="GO:0016787">
    <property type="term" value="F:hydrolase activity"/>
    <property type="evidence" value="ECO:0007669"/>
    <property type="project" value="UniProtKB-KW"/>
</dbReference>
<dbReference type="Pfam" id="PF00561">
    <property type="entry name" value="Abhydrolase_1"/>
    <property type="match status" value="1"/>
</dbReference>
<dbReference type="EMBL" id="JAMQOT010000005">
    <property type="protein sequence ID" value="MDF9746807.1"/>
    <property type="molecule type" value="Genomic_DNA"/>
</dbReference>
<protein>
    <submittedName>
        <fullName evidence="3">Alpha/beta hydrolase</fullName>
    </submittedName>
</protein>
<evidence type="ECO:0000256" key="1">
    <source>
        <dbReference type="ARBA" id="ARBA00022801"/>
    </source>
</evidence>
<accession>A0A9Q4Q410</accession>
<organism evidence="3 4">
    <name type="scientific">Natrinema salsiterrestre</name>
    <dbReference type="NCBI Taxonomy" id="2950540"/>
    <lineage>
        <taxon>Archaea</taxon>
        <taxon>Methanobacteriati</taxon>
        <taxon>Methanobacteriota</taxon>
        <taxon>Stenosarchaea group</taxon>
        <taxon>Halobacteria</taxon>
        <taxon>Halobacteriales</taxon>
        <taxon>Natrialbaceae</taxon>
        <taxon>Natrinema</taxon>
    </lineage>
</organism>
<reference evidence="3" key="1">
    <citation type="submission" date="2022-06" db="EMBL/GenBank/DDBJ databases">
        <title>Natrinema sp. a new haloarchaeum isolate from saline soil.</title>
        <authorList>
            <person name="Strakova D."/>
            <person name="Galisteo C."/>
            <person name="Sanchez-Porro C."/>
            <person name="Ventosa A."/>
        </authorList>
    </citation>
    <scope>NUCLEOTIDE SEQUENCE</scope>
    <source>
        <strain evidence="3">S1CR25-10</strain>
    </source>
</reference>
<keyword evidence="1 3" id="KW-0378">Hydrolase</keyword>
<keyword evidence="4" id="KW-1185">Reference proteome</keyword>